<comment type="similarity">
    <text evidence="1">Belongs to the iodothyronine deiodinase family.</text>
</comment>
<dbReference type="FunCoup" id="A7RFW6">
    <property type="interactions" value="2"/>
</dbReference>
<dbReference type="InterPro" id="IPR036249">
    <property type="entry name" value="Thioredoxin-like_sf"/>
</dbReference>
<comment type="function">
    <text evidence="1">Responsible for the deiodination of T4 (3,5,3',5'-tetraiodothyronine).</text>
</comment>
<dbReference type="InterPro" id="IPR000643">
    <property type="entry name" value="Iodothyronine_deiodinase"/>
</dbReference>
<dbReference type="Gene3D" id="3.40.30.10">
    <property type="entry name" value="Glutaredoxin"/>
    <property type="match status" value="1"/>
</dbReference>
<sequence>MIWTELNKPAICGLEAPNPELFSVDGSVSFRLLDFAQDGMPLVVNFGSYTCPVFRARLGEFGELVESFKATAKFVTVYVKEAHPTDEWFLKNNETIRQHKSLMERCDAAKKLLGTKTLRTPLLVDTMENAANEAYGAVPTRLYIIQSGIVQYAGGIGPTFYRPWEVKKWLE</sequence>
<organism evidence="2 3">
    <name type="scientific">Nematostella vectensis</name>
    <name type="common">Starlet sea anemone</name>
    <dbReference type="NCBI Taxonomy" id="45351"/>
    <lineage>
        <taxon>Eukaryota</taxon>
        <taxon>Metazoa</taxon>
        <taxon>Cnidaria</taxon>
        <taxon>Anthozoa</taxon>
        <taxon>Hexacorallia</taxon>
        <taxon>Actiniaria</taxon>
        <taxon>Edwardsiidae</taxon>
        <taxon>Nematostella</taxon>
    </lineage>
</organism>
<dbReference type="AlphaFoldDB" id="A7RFW6"/>
<dbReference type="FunFam" id="3.40.30.10:FF:000715">
    <property type="entry name" value="Iodothyronine deiodinase"/>
    <property type="match status" value="1"/>
</dbReference>
<proteinExistence type="inferred from homology"/>
<dbReference type="eggNOG" id="ENOG502S5FA">
    <property type="taxonomic scope" value="Eukaryota"/>
</dbReference>
<dbReference type="EMBL" id="DS469508">
    <property type="protein sequence ID" value="EDO49673.1"/>
    <property type="molecule type" value="Genomic_DNA"/>
</dbReference>
<gene>
    <name evidence="2" type="ORF">NEMVEDRAFT_v1g80219</name>
</gene>
<keyword evidence="1" id="KW-0893">Thyroid hormones biosynthesis</keyword>
<accession>A7RFW6</accession>
<evidence type="ECO:0000313" key="3">
    <source>
        <dbReference type="Proteomes" id="UP000001593"/>
    </source>
</evidence>
<dbReference type="GO" id="GO:0042446">
    <property type="term" value="P:hormone biosynthetic process"/>
    <property type="evidence" value="ECO:0007669"/>
    <property type="project" value="UniProtKB-KW"/>
</dbReference>
<evidence type="ECO:0000256" key="1">
    <source>
        <dbReference type="RuleBase" id="RU000676"/>
    </source>
</evidence>
<keyword evidence="1" id="KW-0560">Oxidoreductase</keyword>
<dbReference type="SUPFAM" id="SSF52833">
    <property type="entry name" value="Thioredoxin-like"/>
    <property type="match status" value="1"/>
</dbReference>
<dbReference type="InParanoid" id="A7RFW6"/>
<dbReference type="PANTHER" id="PTHR11781">
    <property type="entry name" value="IODOTHYRONINE DEIODINASE"/>
    <property type="match status" value="1"/>
</dbReference>
<dbReference type="OMA" id="RTIEERC"/>
<dbReference type="PhylomeDB" id="A7RFW6"/>
<evidence type="ECO:0000313" key="2">
    <source>
        <dbReference type="EMBL" id="EDO49673.1"/>
    </source>
</evidence>
<feature type="non-terminal residue" evidence="2">
    <location>
        <position position="171"/>
    </location>
</feature>
<dbReference type="PANTHER" id="PTHR11781:SF22">
    <property type="entry name" value="TYPE I IODOTHYRONINE DEIODINASE"/>
    <property type="match status" value="1"/>
</dbReference>
<keyword evidence="3" id="KW-1185">Reference proteome</keyword>
<dbReference type="HOGENOM" id="CLU_089345_0_0_1"/>
<dbReference type="Pfam" id="PF00837">
    <property type="entry name" value="T4_deiodinase"/>
    <property type="match status" value="1"/>
</dbReference>
<reference evidence="2 3" key="1">
    <citation type="journal article" date="2007" name="Science">
        <title>Sea anemone genome reveals ancestral eumetazoan gene repertoire and genomic organization.</title>
        <authorList>
            <person name="Putnam N.H."/>
            <person name="Srivastava M."/>
            <person name="Hellsten U."/>
            <person name="Dirks B."/>
            <person name="Chapman J."/>
            <person name="Salamov A."/>
            <person name="Terry A."/>
            <person name="Shapiro H."/>
            <person name="Lindquist E."/>
            <person name="Kapitonov V.V."/>
            <person name="Jurka J."/>
            <person name="Genikhovich G."/>
            <person name="Grigoriev I.V."/>
            <person name="Lucas S.M."/>
            <person name="Steele R.E."/>
            <person name="Finnerty J.R."/>
            <person name="Technau U."/>
            <person name="Martindale M.Q."/>
            <person name="Rokhsar D.S."/>
        </authorList>
    </citation>
    <scope>NUCLEOTIDE SEQUENCE [LARGE SCALE GENOMIC DNA]</scope>
    <source>
        <strain evidence="3">CH2 X CH6</strain>
    </source>
</reference>
<protein>
    <recommendedName>
        <fullName evidence="1">Iodothyronine deiodinase</fullName>
    </recommendedName>
</protein>
<keyword evidence="1" id="KW-0712">Selenocysteine</keyword>
<dbReference type="Proteomes" id="UP000001593">
    <property type="component" value="Unassembled WGS sequence"/>
</dbReference>
<dbReference type="GO" id="GO:0042403">
    <property type="term" value="P:thyroid hormone metabolic process"/>
    <property type="evidence" value="ECO:0000318"/>
    <property type="project" value="GO_Central"/>
</dbReference>
<dbReference type="GO" id="GO:0004800">
    <property type="term" value="F:thyroxine 5'-deiodinase activity"/>
    <property type="evidence" value="ECO:0000318"/>
    <property type="project" value="GO_Central"/>
</dbReference>
<name>A7RFW6_NEMVE</name>